<evidence type="ECO:0000313" key="3">
    <source>
        <dbReference type="Proteomes" id="UP001569428"/>
    </source>
</evidence>
<evidence type="ECO:0000256" key="1">
    <source>
        <dbReference type="SAM" id="MobiDB-lite"/>
    </source>
</evidence>
<feature type="region of interest" description="Disordered" evidence="1">
    <location>
        <begin position="483"/>
        <end position="512"/>
    </location>
</feature>
<sequence>MNEQTSKYDWMLITIRGYDENKGYIYGNRHPDGKSIVVAKKHSVKRDWIKSLSTKRERTYAPPNSIVAIFGADIKDEQSGFTIASWATPISKDLGQEDVYVTPIKISQSPKAIRNRSRSSHKSTYIDATVLDGSPIPVRTLQDLQSSALSILSPEEKSSLNLSGTRGFMIRIGHISNDRSIEASSWEFFGNRSSSPEQIWNSHWNRNPAPGRQSNLLQAVLTAAQQALRSSNSYVEVVGLTKVLINDFGNQKLVDDLSRLPNYKSTDASGVIPSYSLAAIAVEKHAKSRIIKLQVPLPRNKVINHQAGLLGNHIPNESMPVNITAINRQNSTVSSPDTLQAVQKNTELSIRDFVNSSGNVNSFEIIGTKDSINKYSDRIENAIPGLKPFRVQGKYAYSFPIRFKKDVESSLYDLTGSSPLYIKDIIIDGRKYITLSGNTHNHHYRTLSNNILSKFGAEKNGELSVLDESYRVKLASELVNLERENTHSRQASTQQIPQPEGKQGHRSSKNTKISFSDWQKAKFGKDPYTMLDHLSGYIEKYATEAGIDWSSAKSAALFDEANTKGKLIKSADVRPISVGHRGSVAMSIHLKEKNGREPGDSIVWFKINFFNKKILKDDVITFDAYTFLKEEYDRDITNNVNVSNLDIDLEKVKQDNVKRATEAKERARIQNEKDIKSRNYWKNAIPNLLREDGRNKYWSKKGISHLLHLMEIRTGEDKNGIFSIYPAHDIDMNFLGAQRIYEKYWADEKGKKTNKNSIRGTLFKDRVTDQAYGTHHLIGTVDPYKPIIFCEGAADGLTNYAAKDFESPVVICFNKDNLYHVVGIYRKSYPETPFIISHDNDIYNKKNGNVGLIAALKTARDYDAEFVGPNFDGLDTHGNPTDFNDLHVIAGLDVVKHQIRNTKKPPDDLLEYNKLKIQSIGLDKIDDCINHAVNEIISSGSHGVDERSIYRTLLFSALITYSYNDLSNVLSDKSKEALESEAHKNRNEVEDKLLSDTPNDINFSVSITEETGSGKKKYLLIKDNTGKNSNSIEGALEHIVGANFLPFNEHLGGWVAPNRVIRLMNSYLYRETGSPRLYVTKSRSKHKDQKYVIRGDFRDVSFKESVYKLISYSNPTFKDSEYGFVLPDDRALPYIKESLRNYISTTRGVESIDSISDNAKMPIENVKLDEAVKISGQSRANIVLAHHSLLFRGEQSIINDDDFVFSAFYSRTLKSFEHLDPETRHVKAVNGACLSVLSALENEELRSKLEQSTVVRLKEIVNRLQTLPNTTENPTVDLNNLTDSDKSAFNVTVESPKAASSRIDSSKDSELDPGPKPNDPVISPDVLLEELNKKEISDTVTIENSELSEINNKDTDLKVSEKTPKDNILKSEQDLRINKLLEIVRLVVDKGFEAEDLYDHFIVQPGSPYFDISSRSFDDSLYRQDMKYLSSAKDIIGWTPRKVNSTSELFYAIYNDVSKSRVKDLESFINSYFGINGATTFKTFNKYLTGKQKLEGELSHPYLMEGEVNYDLISNDLEHLTDFSSIHELYRSLSDQYNNSANTKIKNDIFSIRNGTREIRYGQEISSPKDSVRIKESYENKDQTDINPTEKSVDSNIKGNLGQRFREWANRGIEVDKVLEILSTEYRMLLPDSSKLFIEQQYQLLLKKQEAEQEIIYKNPEANYKDLYKITSDLAAKELTYDDYIEDFFSLDGALIERNPYFSSSKNTINKAEAFKDLKYAGYKSLSQFYESIYQTINNRKSTDTVLHRVGGFIPHEIDEHQPIRPQFKKLDSLFSSYDKSNNTSNYLPPFKEWLNSPSSFRVIHPILSEDLSTIDKSFILKTYDRDSILLLADIHGVSDLDGQELGPIVDKLLSQWNMRISISNLSTAELQDLDDTDLTDLLAHFSIPTSGSHQDRSERLYEHSINLRNISKLRLAQYSYIQATINYHDMVGKVPNYAYRSINSFVHDENTLLDLIDSNLIDADNAALRKKIDGVLNVIESIPDIDRSLHKIIIESSIENGSATAIGINHKKESKMIYSDNYDKSKGSLSRYKYEYLLPSNSNLKNLTLPFEITHYSKFSDRLFGTATPIDIENLRTQNIIPISDQALISVCNPIQRWIMKYGYACFNDDSGGSLIIHHSDNNWHSYKIGSNELEPHTTFNNFTDFINKNIGVIRGFTDRDPVIEKWLGATKSETLSTLMELKAFSSFPIDKLQFDPVVMKAVVSEDPFVEIIGDNKDEDLKTKLALIINRLEIGLRMESWNEILNKDSNFSKLENSAKYFLQNLPLYSEDTKKEISIDHFYLLNPVNAIKIYDEYTLGKKSNYSNLFQNLNHMYMDTLSESKKKKLPIEIASGTYESLGHYLHEQAVLDAVAKSKPGALEIAKSYYGDSISDGGNDFTNNNPVQTGSIELKTEDIVLLFEDDRTTFMFGKIVADKEDKPNLHLETLDIHSECRDDSQRKIDNTHDFILVNNFPTPSTICSSISDVRDVLGFVRSSNPSELIIGHLILALSGLSKSDFQSKLEEIEPFKRVSPLISGEELNWKVSNRNSQLSESITFDSLVAALNYSETNREPNYLIDSTQVVWIESEKLFFGNIAGNHCLSTTSIPVSSSDINGRVYVKDIEANKLVVYDDLEIEDRFKQILSNFYGYPNDLIKHFNAVIDDCADTSLKQKIAAQILLSMVHDHIDRIKQQQNNIPPGYSIFQQGASYRLVPSGSQSDISLNVDSIYAKLTDLVRNVAIQQRMLSKTGKYLNINLEKEVVYNINSNSNSEENKQQIEEQRRIVNAHSIDEEQLNKVKQDNRRNQDSVSSTTTTPKVRGMRF</sequence>
<feature type="compositionally biased region" description="Polar residues" evidence="1">
    <location>
        <begin position="2787"/>
        <end position="2796"/>
    </location>
</feature>
<dbReference type="EMBL" id="JBGMEK010000001">
    <property type="protein sequence ID" value="MFA0809406.1"/>
    <property type="molecule type" value="Genomic_DNA"/>
</dbReference>
<keyword evidence="3" id="KW-1185">Reference proteome</keyword>
<name>A0ABV4NTU5_9GAMM</name>
<organism evidence="2 3">
    <name type="scientific">Microbulbifer epialgicus</name>
    <dbReference type="NCBI Taxonomy" id="393907"/>
    <lineage>
        <taxon>Bacteria</taxon>
        <taxon>Pseudomonadati</taxon>
        <taxon>Pseudomonadota</taxon>
        <taxon>Gammaproteobacteria</taxon>
        <taxon>Cellvibrionales</taxon>
        <taxon>Microbulbiferaceae</taxon>
        <taxon>Microbulbifer</taxon>
    </lineage>
</organism>
<proteinExistence type="predicted"/>
<protein>
    <recommendedName>
        <fullName evidence="4">Toprim domain-containing protein</fullName>
    </recommendedName>
</protein>
<reference evidence="2 3" key="1">
    <citation type="submission" date="2024-08" db="EMBL/GenBank/DDBJ databases">
        <authorList>
            <person name="Ishaq N."/>
        </authorList>
    </citation>
    <scope>NUCLEOTIDE SEQUENCE [LARGE SCALE GENOMIC DNA]</scope>
    <source>
        <strain evidence="2 3">DSM 18651</strain>
    </source>
</reference>
<comment type="caution">
    <text evidence="2">The sequence shown here is derived from an EMBL/GenBank/DDBJ whole genome shotgun (WGS) entry which is preliminary data.</text>
</comment>
<dbReference type="RefSeq" id="WP_371837027.1">
    <property type="nucleotide sequence ID" value="NZ_JBGMEK010000001.1"/>
</dbReference>
<dbReference type="Proteomes" id="UP001569428">
    <property type="component" value="Unassembled WGS sequence"/>
</dbReference>
<accession>A0ABV4NTU5</accession>
<feature type="compositionally biased region" description="Basic and acidic residues" evidence="1">
    <location>
        <begin position="2774"/>
        <end position="2786"/>
    </location>
</feature>
<feature type="region of interest" description="Disordered" evidence="1">
    <location>
        <begin position="1292"/>
        <end position="1323"/>
    </location>
</feature>
<feature type="region of interest" description="Disordered" evidence="1">
    <location>
        <begin position="2774"/>
        <end position="2803"/>
    </location>
</feature>
<feature type="compositionally biased region" description="Polar residues" evidence="1">
    <location>
        <begin position="488"/>
        <end position="497"/>
    </location>
</feature>
<gene>
    <name evidence="2" type="ORF">ACCI49_00620</name>
</gene>
<evidence type="ECO:0000313" key="2">
    <source>
        <dbReference type="EMBL" id="MFA0809406.1"/>
    </source>
</evidence>
<evidence type="ECO:0008006" key="4">
    <source>
        <dbReference type="Google" id="ProtNLM"/>
    </source>
</evidence>